<organism evidence="2 3">
    <name type="scientific">Neonectria punicea</name>
    <dbReference type="NCBI Taxonomy" id="979145"/>
    <lineage>
        <taxon>Eukaryota</taxon>
        <taxon>Fungi</taxon>
        <taxon>Dikarya</taxon>
        <taxon>Ascomycota</taxon>
        <taxon>Pezizomycotina</taxon>
        <taxon>Sordariomycetes</taxon>
        <taxon>Hypocreomycetidae</taxon>
        <taxon>Hypocreales</taxon>
        <taxon>Nectriaceae</taxon>
        <taxon>Neonectria</taxon>
    </lineage>
</organism>
<accession>A0ABR1GQD5</accession>
<protein>
    <submittedName>
        <fullName evidence="2">Uncharacterized protein</fullName>
    </submittedName>
</protein>
<sequence>MIDKPGHLGDENSYLPESQDTQHQTKAWVSGQSHSRFPNTGLSSLEFHEVLQKKDLWNRPFIMLANIPYFAVNNTNREDTRTFAGKDKLRRRYEFSFLDLPNSTDENSEAGPFLYELVCSLMVTGKSDVDWTAVCLNEDSFANAKRFETEDEVEMDGLIPDEEIDPIIQEPKLSKISPRTYFLQAVASFFATVVEDEEDIKERFWTSLNRHSPNPPKGSEYYLDSDQTKQWTNRALELLPKILTTISQQKHILEEFLTDEVKFGEDEIPKGRFFQSLSADQLAIKSLRSLRTRLKELEGVEGRIERSKKQFEEIRLERQHENGDAQRDLGLSVRTLTFSTVLLVFSGPVGMALSRFSDEMAKHVAQGGTGMMPQIEKHNKHSDVGIGIDTQPFTEMWSQEDDGA</sequence>
<gene>
    <name evidence="2" type="ORF">QQX98_010083</name>
</gene>
<feature type="region of interest" description="Disordered" evidence="1">
    <location>
        <begin position="1"/>
        <end position="34"/>
    </location>
</feature>
<comment type="caution">
    <text evidence="2">The sequence shown here is derived from an EMBL/GenBank/DDBJ whole genome shotgun (WGS) entry which is preliminary data.</text>
</comment>
<reference evidence="2 3" key="1">
    <citation type="journal article" date="2025" name="Microbiol. Resour. Announc.">
        <title>Draft genome sequences for Neonectria magnoliae and Neonectria punicea, canker pathogens of Liriodendron tulipifera and Acer saccharum in West Virginia.</title>
        <authorList>
            <person name="Petronek H.M."/>
            <person name="Kasson M.T."/>
            <person name="Metheny A.M."/>
            <person name="Stauder C.M."/>
            <person name="Lovett B."/>
            <person name="Lynch S.C."/>
            <person name="Garnas J.R."/>
            <person name="Kasson L.R."/>
            <person name="Stajich J.E."/>
        </authorList>
    </citation>
    <scope>NUCLEOTIDE SEQUENCE [LARGE SCALE GENOMIC DNA]</scope>
    <source>
        <strain evidence="2 3">NRRL 64653</strain>
    </source>
</reference>
<feature type="compositionally biased region" description="Polar residues" evidence="1">
    <location>
        <begin position="15"/>
        <end position="34"/>
    </location>
</feature>
<keyword evidence="3" id="KW-1185">Reference proteome</keyword>
<evidence type="ECO:0000313" key="2">
    <source>
        <dbReference type="EMBL" id="KAK7404125.1"/>
    </source>
</evidence>
<feature type="compositionally biased region" description="Basic and acidic residues" evidence="1">
    <location>
        <begin position="1"/>
        <end position="10"/>
    </location>
</feature>
<dbReference type="EMBL" id="JAZAVJ010000213">
    <property type="protein sequence ID" value="KAK7404125.1"/>
    <property type="molecule type" value="Genomic_DNA"/>
</dbReference>
<dbReference type="Proteomes" id="UP001498476">
    <property type="component" value="Unassembled WGS sequence"/>
</dbReference>
<name>A0ABR1GQD5_9HYPO</name>
<proteinExistence type="predicted"/>
<evidence type="ECO:0000313" key="3">
    <source>
        <dbReference type="Proteomes" id="UP001498476"/>
    </source>
</evidence>
<evidence type="ECO:0000256" key="1">
    <source>
        <dbReference type="SAM" id="MobiDB-lite"/>
    </source>
</evidence>